<evidence type="ECO:0000259" key="1">
    <source>
        <dbReference type="Pfam" id="PF13460"/>
    </source>
</evidence>
<dbReference type="RefSeq" id="WP_121057429.1">
    <property type="nucleotide sequence ID" value="NZ_RCDB01000001.1"/>
</dbReference>
<dbReference type="Gene3D" id="3.40.50.720">
    <property type="entry name" value="NAD(P)-binding Rossmann-like Domain"/>
    <property type="match status" value="1"/>
</dbReference>
<dbReference type="OrthoDB" id="4248066at2"/>
<dbReference type="InterPro" id="IPR036291">
    <property type="entry name" value="NAD(P)-bd_dom_sf"/>
</dbReference>
<evidence type="ECO:0000313" key="3">
    <source>
        <dbReference type="Proteomes" id="UP000273158"/>
    </source>
</evidence>
<feature type="domain" description="NAD(P)-binding" evidence="1">
    <location>
        <begin position="8"/>
        <end position="191"/>
    </location>
</feature>
<dbReference type="Pfam" id="PF13460">
    <property type="entry name" value="NAD_binding_10"/>
    <property type="match status" value="1"/>
</dbReference>
<gene>
    <name evidence="2" type="ORF">C7474_0566</name>
</gene>
<dbReference type="SUPFAM" id="SSF51735">
    <property type="entry name" value="NAD(P)-binding Rossmann-fold domains"/>
    <property type="match status" value="1"/>
</dbReference>
<sequence>MSAILLIGGHGKVARLLTPLLLADGDTVTSVVRNPDHVTEIGALGAEAVVADAETMTLDEWRGLVEGHDAVVWSAGAGGGSPARTNAIDRDAAVLSMQAALAEGVRRYVMVSWAGSRLDHGIPQSESFFTYAQAKAVADAVLRDSELEWTVIAPSTLTEEPGTGGVAEAKPGGSVPRADVAAVVAAALRTPASIGRTFRFDAGATTVAEFVS</sequence>
<evidence type="ECO:0000313" key="2">
    <source>
        <dbReference type="EMBL" id="RLK52615.1"/>
    </source>
</evidence>
<dbReference type="InterPro" id="IPR016040">
    <property type="entry name" value="NAD(P)-bd_dom"/>
</dbReference>
<dbReference type="PANTHER" id="PTHR15020">
    <property type="entry name" value="FLAVIN REDUCTASE-RELATED"/>
    <property type="match status" value="1"/>
</dbReference>
<dbReference type="PANTHER" id="PTHR15020:SF50">
    <property type="entry name" value="UPF0659 PROTEIN YMR090W"/>
    <property type="match status" value="1"/>
</dbReference>
<protein>
    <submittedName>
        <fullName evidence="2">Putative NADH-flavin reductase</fullName>
    </submittedName>
</protein>
<accession>A0A498CA68</accession>
<proteinExistence type="predicted"/>
<organism evidence="2 3">
    <name type="scientific">Microbacterium telephonicum</name>
    <dbReference type="NCBI Taxonomy" id="1714841"/>
    <lineage>
        <taxon>Bacteria</taxon>
        <taxon>Bacillati</taxon>
        <taxon>Actinomycetota</taxon>
        <taxon>Actinomycetes</taxon>
        <taxon>Micrococcales</taxon>
        <taxon>Microbacteriaceae</taxon>
        <taxon>Microbacterium</taxon>
    </lineage>
</organism>
<comment type="caution">
    <text evidence="2">The sequence shown here is derived from an EMBL/GenBank/DDBJ whole genome shotgun (WGS) entry which is preliminary data.</text>
</comment>
<name>A0A498CA68_9MICO</name>
<dbReference type="Proteomes" id="UP000273158">
    <property type="component" value="Unassembled WGS sequence"/>
</dbReference>
<reference evidence="2 3" key="1">
    <citation type="journal article" date="2015" name="Stand. Genomic Sci.">
        <title>Genomic Encyclopedia of Bacterial and Archaeal Type Strains, Phase III: the genomes of soil and plant-associated and newly described type strains.</title>
        <authorList>
            <person name="Whitman W.B."/>
            <person name="Woyke T."/>
            <person name="Klenk H.P."/>
            <person name="Zhou Y."/>
            <person name="Lilburn T.G."/>
            <person name="Beck B.J."/>
            <person name="De Vos P."/>
            <person name="Vandamme P."/>
            <person name="Eisen J.A."/>
            <person name="Garrity G."/>
            <person name="Hugenholtz P."/>
            <person name="Kyrpides N.C."/>
        </authorList>
    </citation>
    <scope>NUCLEOTIDE SEQUENCE [LARGE SCALE GENOMIC DNA]</scope>
    <source>
        <strain evidence="2 3">S2T63</strain>
    </source>
</reference>
<dbReference type="EMBL" id="RCDB01000001">
    <property type="protein sequence ID" value="RLK52615.1"/>
    <property type="molecule type" value="Genomic_DNA"/>
</dbReference>
<keyword evidence="3" id="KW-1185">Reference proteome</keyword>
<dbReference type="AlphaFoldDB" id="A0A498CA68"/>